<evidence type="ECO:0000313" key="1">
    <source>
        <dbReference type="EMBL" id="OGD87461.1"/>
    </source>
</evidence>
<protein>
    <submittedName>
        <fullName evidence="1">Uncharacterized protein</fullName>
    </submittedName>
</protein>
<dbReference type="AlphaFoldDB" id="A0A1F5G6I7"/>
<dbReference type="Gene3D" id="3.40.390.10">
    <property type="entry name" value="Collagenase (Catalytic Domain)"/>
    <property type="match status" value="1"/>
</dbReference>
<gene>
    <name evidence="1" type="ORF">A2693_01195</name>
</gene>
<organism evidence="1 2">
    <name type="scientific">Candidatus Curtissbacteria bacterium RIFCSPHIGHO2_01_FULL_40_12</name>
    <dbReference type="NCBI Taxonomy" id="1797710"/>
    <lineage>
        <taxon>Bacteria</taxon>
        <taxon>Candidatus Curtissiibacteriota</taxon>
    </lineage>
</organism>
<dbReference type="EMBL" id="MFAY01000058">
    <property type="protein sequence ID" value="OGD87461.1"/>
    <property type="molecule type" value="Genomic_DNA"/>
</dbReference>
<sequence>MWTSNVPEAEAQAAKQGVIDTVKASGQKREIIVFGSNPFNHSNQPFSSPDWYIDETIKRQALRRDAGFGPQVDVSEVTRLFYEEPYQEQPHWEVFIVNHDLNGKQDGKYINFVFGSTSPIFPASIQSVTRLIGSVRPNDLKLAMVRRLLRHEVGHMFWLPSRSHNVEENLGRHCTSQICTMKQGITIDAWAKQTSQEENSGIYFCNDCLADFARLQPRYKPLPASNE</sequence>
<dbReference type="InterPro" id="IPR024079">
    <property type="entry name" value="MetalloPept_cat_dom_sf"/>
</dbReference>
<name>A0A1F5G6I7_9BACT</name>
<accession>A0A1F5G6I7</accession>
<comment type="caution">
    <text evidence="1">The sequence shown here is derived from an EMBL/GenBank/DDBJ whole genome shotgun (WGS) entry which is preliminary data.</text>
</comment>
<proteinExistence type="predicted"/>
<reference evidence="1 2" key="1">
    <citation type="journal article" date="2016" name="Nat. Commun.">
        <title>Thousands of microbial genomes shed light on interconnected biogeochemical processes in an aquifer system.</title>
        <authorList>
            <person name="Anantharaman K."/>
            <person name="Brown C.T."/>
            <person name="Hug L.A."/>
            <person name="Sharon I."/>
            <person name="Castelle C.J."/>
            <person name="Probst A.J."/>
            <person name="Thomas B.C."/>
            <person name="Singh A."/>
            <person name="Wilkins M.J."/>
            <person name="Karaoz U."/>
            <person name="Brodie E.L."/>
            <person name="Williams K.H."/>
            <person name="Hubbard S.S."/>
            <person name="Banfield J.F."/>
        </authorList>
    </citation>
    <scope>NUCLEOTIDE SEQUENCE [LARGE SCALE GENOMIC DNA]</scope>
</reference>
<dbReference type="GO" id="GO:0008237">
    <property type="term" value="F:metallopeptidase activity"/>
    <property type="evidence" value="ECO:0007669"/>
    <property type="project" value="InterPro"/>
</dbReference>
<dbReference type="Proteomes" id="UP000178577">
    <property type="component" value="Unassembled WGS sequence"/>
</dbReference>
<evidence type="ECO:0000313" key="2">
    <source>
        <dbReference type="Proteomes" id="UP000178577"/>
    </source>
</evidence>